<proteinExistence type="predicted"/>
<sequence>MNLLYFALFVLEVFLITPGHRVQGFKTHGELKNGYECHT</sequence>
<dbReference type="KEGG" id="caby:Cabys_3475"/>
<dbReference type="AlphaFoldDB" id="A0A1J1CC01"/>
<name>A0A1J1CC01_CALAY</name>
<protein>
    <submittedName>
        <fullName evidence="1">Uncharacterized protein</fullName>
    </submittedName>
</protein>
<accession>A0A1J1CC01</accession>
<dbReference type="EMBL" id="CP018099">
    <property type="protein sequence ID" value="APF20221.1"/>
    <property type="molecule type" value="Genomic_DNA"/>
</dbReference>
<reference evidence="1 2" key="1">
    <citation type="submission" date="2016-11" db="EMBL/GenBank/DDBJ databases">
        <title>Genomic analysis of Caldithrix abyssi and proposal of a novel bacterial phylum Caldithrichaeota.</title>
        <authorList>
            <person name="Kublanov I."/>
            <person name="Sigalova O."/>
            <person name="Gavrilov S."/>
            <person name="Lebedinsky A."/>
            <person name="Ivanova N."/>
            <person name="Daum C."/>
            <person name="Reddy T."/>
            <person name="Klenk H.P."/>
            <person name="Goker M."/>
            <person name="Reva O."/>
            <person name="Miroshnichenko M."/>
            <person name="Kyprides N."/>
            <person name="Woyke T."/>
            <person name="Gelfand M."/>
        </authorList>
    </citation>
    <scope>NUCLEOTIDE SEQUENCE [LARGE SCALE GENOMIC DNA]</scope>
    <source>
        <strain evidence="1 2">LF13</strain>
    </source>
</reference>
<organism evidence="1 2">
    <name type="scientific">Caldithrix abyssi DSM 13497</name>
    <dbReference type="NCBI Taxonomy" id="880073"/>
    <lineage>
        <taxon>Bacteria</taxon>
        <taxon>Pseudomonadati</taxon>
        <taxon>Calditrichota</taxon>
        <taxon>Calditrichia</taxon>
        <taxon>Calditrichales</taxon>
        <taxon>Calditrichaceae</taxon>
        <taxon>Caldithrix</taxon>
    </lineage>
</organism>
<evidence type="ECO:0000313" key="1">
    <source>
        <dbReference type="EMBL" id="APF20221.1"/>
    </source>
</evidence>
<dbReference type="Proteomes" id="UP000183868">
    <property type="component" value="Chromosome"/>
</dbReference>
<gene>
    <name evidence="1" type="ORF">Cabys_3475</name>
</gene>
<evidence type="ECO:0000313" key="2">
    <source>
        <dbReference type="Proteomes" id="UP000183868"/>
    </source>
</evidence>